<feature type="transmembrane region" description="Helical" evidence="13">
    <location>
        <begin position="922"/>
        <end position="946"/>
    </location>
</feature>
<keyword evidence="11" id="KW-0325">Glycoprotein</keyword>
<dbReference type="InterPro" id="IPR000068">
    <property type="entry name" value="GPCR_3_Ca_sens_rcpt-rel"/>
</dbReference>
<dbReference type="PANTHER" id="PTHR24061:SF599">
    <property type="entry name" value="G-PROTEIN COUPLED RECEPTORS FAMILY 3 PROFILE DOMAIN-CONTAINING PROTEIN"/>
    <property type="match status" value="1"/>
</dbReference>
<dbReference type="SUPFAM" id="SSF47823">
    <property type="entry name" value="lambda integrase-like, N-terminal domain"/>
    <property type="match status" value="1"/>
</dbReference>
<accession>A0ABM1KRV5</accession>
<evidence type="ECO:0000256" key="7">
    <source>
        <dbReference type="ARBA" id="ARBA00023125"/>
    </source>
</evidence>
<evidence type="ECO:0000256" key="1">
    <source>
        <dbReference type="ARBA" id="ARBA00004651"/>
    </source>
</evidence>
<sequence>MAGWRAEACRAIGLAIAPSTRRGYERSVRQFEEFRKLEGYPRVWSITLEQLMHYCVYLKDAGLAVSSIQGRLSALAFASKAMGFKEVSGDFQIRKMLEGWTWERGAVKDQRHPISPSVLKGLQATWSRVCSSGFEDCLFHAASLLAFIAALRVSELVATSKTDQSGKSLHIRDLQFKGKEVHITIRGSKTDQRHNGSVVKLGVCSDSELCPVLALSQYRAFRGMADRYLFIHADGGPLTKHQFWALKLNVALVHLLLHQVAGKTDTEKCTVGDPLHVLHRYFQSGDLIIGGITSQFLLPFVEDNFRQHPRQSEIGENIVLTKNYQHILALVFAVKEINKNHQILPNITLGFNIYDSYFDAWRTYRATLGLLSTYNRFIPNYKCGIQNNLISVIGALYTETSLYIAEILGIYKVPQFTYGSVPRMNDEAETISFYKMVPNEAYEYTGILQLLLHFRWTWVGVLAAGGDVGERFVQTIISVFPLRGICFAFLGRLMTLYMGNFLEFMNSLVSTYNMFTESNANVVIVYEEHMIHLRCLLYLPEMGMVTMEPKGKVWIMTAQMVLMSLIYQRSWDIQDIHGALSFTVHSNEVLGFQDFLRTRNHFWTKEDGFIRNFWEQAFSCVFPNPFVSKESEKTCTGAEKLESLSKLLFEMNMMGQSYNIYNAVYAIAHALHAMQSYRHKHRASVDRRILNLQDPHSWQLHHFLRDISFNNSAGDKISFDQNRELIGGFEIMNLLTFSNQSFHRVKVGRLDPHASQNNMLTIHDQSITWHSSFKEKLPVSLCTESCQPGYRKRRQEGKPFCCYDCIPCTRGKIASQKDMNDCFKCPEDQYPNKDRDSCIPKKISFLSYEDPLGISLAVLALSFSWLTILILGNFMRYHNTPIVKANNRNLTYGLLISILLCFLCALLFIGQPERVTCLTRQIAFGIIFSIAVSCVLAKTVTVVLAFMTTKPGSKSRKWVGKALGNCIILSCSLIQAGICAIWLGVSPPFPDVDVNSMSEEIILGCNEGSPTLFYCVLGYMGFLACVSFMVAFLARNLPDSFNEARFITFSMLVFCSVWLSFVPAYLSTKGKNMVAVEIFSILASTAGLLGCIFFPKCYIIMFQPELNNRKQLIKRTTSICAIKVYM</sequence>
<evidence type="ECO:0000256" key="12">
    <source>
        <dbReference type="ARBA" id="ARBA00023224"/>
    </source>
</evidence>
<dbReference type="InterPro" id="IPR011010">
    <property type="entry name" value="DNA_brk_join_enz"/>
</dbReference>
<dbReference type="InterPro" id="IPR000337">
    <property type="entry name" value="GPCR_3"/>
</dbReference>
<dbReference type="PANTHER" id="PTHR24061">
    <property type="entry name" value="CALCIUM-SENSING RECEPTOR-RELATED"/>
    <property type="match status" value="1"/>
</dbReference>
<dbReference type="Gene3D" id="1.10.150.130">
    <property type="match status" value="1"/>
</dbReference>
<dbReference type="InterPro" id="IPR004073">
    <property type="entry name" value="GPCR_3_vmron_rcpt_2"/>
</dbReference>
<keyword evidence="6" id="KW-0297">G-protein coupled receptor</keyword>
<dbReference type="InterPro" id="IPR001828">
    <property type="entry name" value="ANF_lig-bd_rcpt"/>
</dbReference>
<evidence type="ECO:0000256" key="10">
    <source>
        <dbReference type="ARBA" id="ARBA00023172"/>
    </source>
</evidence>
<evidence type="ECO:0000256" key="11">
    <source>
        <dbReference type="ARBA" id="ARBA00023180"/>
    </source>
</evidence>
<dbReference type="Pfam" id="PF01094">
    <property type="entry name" value="ANF_receptor"/>
    <property type="match status" value="1"/>
</dbReference>
<keyword evidence="8 13" id="KW-0472">Membrane</keyword>
<keyword evidence="10" id="KW-0233">DNA recombination</keyword>
<evidence type="ECO:0000313" key="16">
    <source>
        <dbReference type="RefSeq" id="XP_015276442.1"/>
    </source>
</evidence>
<dbReference type="SUPFAM" id="SSF53822">
    <property type="entry name" value="Periplasmic binding protein-like I"/>
    <property type="match status" value="1"/>
</dbReference>
<organism evidence="15 16">
    <name type="scientific">Gekko japonicus</name>
    <name type="common">Schlegel's Japanese gecko</name>
    <dbReference type="NCBI Taxonomy" id="146911"/>
    <lineage>
        <taxon>Eukaryota</taxon>
        <taxon>Metazoa</taxon>
        <taxon>Chordata</taxon>
        <taxon>Craniata</taxon>
        <taxon>Vertebrata</taxon>
        <taxon>Euteleostomi</taxon>
        <taxon>Lepidosauria</taxon>
        <taxon>Squamata</taxon>
        <taxon>Bifurcata</taxon>
        <taxon>Gekkota</taxon>
        <taxon>Gekkonidae</taxon>
        <taxon>Gekkoninae</taxon>
        <taxon>Gekko</taxon>
    </lineage>
</organism>
<keyword evidence="4" id="KW-0732">Signal</keyword>
<evidence type="ECO:0000256" key="9">
    <source>
        <dbReference type="ARBA" id="ARBA00023170"/>
    </source>
</evidence>
<dbReference type="PRINTS" id="PR01535">
    <property type="entry name" value="VOMERONASL2R"/>
</dbReference>
<dbReference type="PRINTS" id="PR00248">
    <property type="entry name" value="GPCRMGR"/>
</dbReference>
<comment type="subcellular location">
    <subcellularLocation>
        <location evidence="1">Cell membrane</location>
        <topology evidence="1">Multi-pass membrane protein</topology>
    </subcellularLocation>
</comment>
<dbReference type="InterPro" id="IPR038550">
    <property type="entry name" value="GPCR_3_9-Cys_sf"/>
</dbReference>
<feature type="transmembrane region" description="Helical" evidence="13">
    <location>
        <begin position="1011"/>
        <end position="1034"/>
    </location>
</feature>
<keyword evidence="5 13" id="KW-1133">Transmembrane helix</keyword>
<dbReference type="Gene3D" id="2.10.50.30">
    <property type="entry name" value="GPCR, family 3, nine cysteines domain"/>
    <property type="match status" value="1"/>
</dbReference>
<dbReference type="CDD" id="cd15283">
    <property type="entry name" value="7tmC_V2R_pheromone"/>
    <property type="match status" value="1"/>
</dbReference>
<evidence type="ECO:0000256" key="3">
    <source>
        <dbReference type="ARBA" id="ARBA00022692"/>
    </source>
</evidence>
<proteinExistence type="predicted"/>
<name>A0ABM1KRV5_GEKJA</name>
<dbReference type="InterPro" id="IPR010998">
    <property type="entry name" value="Integrase_recombinase_N"/>
</dbReference>
<dbReference type="Pfam" id="PF00003">
    <property type="entry name" value="7tm_3"/>
    <property type="match status" value="1"/>
</dbReference>
<feature type="transmembrane region" description="Helical" evidence="13">
    <location>
        <begin position="1078"/>
        <end position="1101"/>
    </location>
</feature>
<feature type="transmembrane region" description="Helical" evidence="13">
    <location>
        <begin position="1046"/>
        <end position="1066"/>
    </location>
</feature>
<protein>
    <submittedName>
        <fullName evidence="16">Vomeronasal type-2 receptor 26-like</fullName>
    </submittedName>
</protein>
<dbReference type="InterPro" id="IPR011500">
    <property type="entry name" value="GPCR_3_9-Cys_dom"/>
</dbReference>
<feature type="domain" description="G-protein coupled receptors family 3 profile" evidence="14">
    <location>
        <begin position="852"/>
        <end position="1116"/>
    </location>
</feature>
<evidence type="ECO:0000256" key="13">
    <source>
        <dbReference type="SAM" id="Phobius"/>
    </source>
</evidence>
<dbReference type="GeneID" id="107118595"/>
<evidence type="ECO:0000313" key="15">
    <source>
        <dbReference type="Proteomes" id="UP000694871"/>
    </source>
</evidence>
<keyword evidence="12" id="KW-0807">Transducer</keyword>
<dbReference type="PROSITE" id="PS50259">
    <property type="entry name" value="G_PROTEIN_RECEP_F3_4"/>
    <property type="match status" value="1"/>
</dbReference>
<keyword evidence="3 13" id="KW-0812">Transmembrane</keyword>
<evidence type="ECO:0000256" key="6">
    <source>
        <dbReference type="ARBA" id="ARBA00023040"/>
    </source>
</evidence>
<dbReference type="Gene3D" id="1.10.443.10">
    <property type="entry name" value="Intergrase catalytic core"/>
    <property type="match status" value="1"/>
</dbReference>
<evidence type="ECO:0000256" key="2">
    <source>
        <dbReference type="ARBA" id="ARBA00022475"/>
    </source>
</evidence>
<keyword evidence="7" id="KW-0238">DNA-binding</keyword>
<dbReference type="Gene3D" id="3.40.50.2300">
    <property type="match status" value="2"/>
</dbReference>
<dbReference type="SUPFAM" id="SSF56349">
    <property type="entry name" value="DNA breaking-rejoining enzymes"/>
    <property type="match status" value="1"/>
</dbReference>
<dbReference type="Proteomes" id="UP000694871">
    <property type="component" value="Unplaced"/>
</dbReference>
<dbReference type="Pfam" id="PF07562">
    <property type="entry name" value="NCD3G"/>
    <property type="match status" value="1"/>
</dbReference>
<dbReference type="RefSeq" id="XP_015276442.1">
    <property type="nucleotide sequence ID" value="XM_015420956.1"/>
</dbReference>
<keyword evidence="9" id="KW-0675">Receptor</keyword>
<evidence type="ECO:0000256" key="8">
    <source>
        <dbReference type="ARBA" id="ARBA00023136"/>
    </source>
</evidence>
<feature type="transmembrane region" description="Helical" evidence="13">
    <location>
        <begin position="852"/>
        <end position="871"/>
    </location>
</feature>
<reference evidence="16" key="1">
    <citation type="submission" date="2025-08" db="UniProtKB">
        <authorList>
            <consortium name="RefSeq"/>
        </authorList>
    </citation>
    <scope>IDENTIFICATION</scope>
</reference>
<feature type="transmembrane region" description="Helical" evidence="13">
    <location>
        <begin position="958"/>
        <end position="985"/>
    </location>
</feature>
<evidence type="ECO:0000256" key="4">
    <source>
        <dbReference type="ARBA" id="ARBA00022729"/>
    </source>
</evidence>
<evidence type="ECO:0000256" key="5">
    <source>
        <dbReference type="ARBA" id="ARBA00022989"/>
    </source>
</evidence>
<gene>
    <name evidence="16" type="primary">LOC107118595</name>
</gene>
<dbReference type="InterPro" id="IPR013762">
    <property type="entry name" value="Integrase-like_cat_sf"/>
</dbReference>
<keyword evidence="2" id="KW-1003">Cell membrane</keyword>
<dbReference type="InterPro" id="IPR017978">
    <property type="entry name" value="GPCR_3_C"/>
</dbReference>
<dbReference type="InterPro" id="IPR028082">
    <property type="entry name" value="Peripla_BP_I"/>
</dbReference>
<feature type="transmembrane region" description="Helical" evidence="13">
    <location>
        <begin position="892"/>
        <end position="910"/>
    </location>
</feature>
<evidence type="ECO:0000259" key="14">
    <source>
        <dbReference type="PROSITE" id="PS50259"/>
    </source>
</evidence>
<keyword evidence="15" id="KW-1185">Reference proteome</keyword>